<dbReference type="InterPro" id="IPR011009">
    <property type="entry name" value="Kinase-like_dom_sf"/>
</dbReference>
<gene>
    <name evidence="1" type="ORF">SLEP1_g9672</name>
</gene>
<dbReference type="EMBL" id="BPVZ01000010">
    <property type="protein sequence ID" value="GKU96435.1"/>
    <property type="molecule type" value="Genomic_DNA"/>
</dbReference>
<keyword evidence="2" id="KW-1185">Reference proteome</keyword>
<reference evidence="1 2" key="1">
    <citation type="journal article" date="2021" name="Commun. Biol.">
        <title>The genome of Shorea leprosula (Dipterocarpaceae) highlights the ecological relevance of drought in aseasonal tropical rainforests.</title>
        <authorList>
            <person name="Ng K.K.S."/>
            <person name="Kobayashi M.J."/>
            <person name="Fawcett J.A."/>
            <person name="Hatakeyama M."/>
            <person name="Paape T."/>
            <person name="Ng C.H."/>
            <person name="Ang C.C."/>
            <person name="Tnah L.H."/>
            <person name="Lee C.T."/>
            <person name="Nishiyama T."/>
            <person name="Sese J."/>
            <person name="O'Brien M.J."/>
            <person name="Copetti D."/>
            <person name="Mohd Noor M.I."/>
            <person name="Ong R.C."/>
            <person name="Putra M."/>
            <person name="Sireger I.Z."/>
            <person name="Indrioko S."/>
            <person name="Kosugi Y."/>
            <person name="Izuno A."/>
            <person name="Isagi Y."/>
            <person name="Lee S.L."/>
            <person name="Shimizu K.K."/>
        </authorList>
    </citation>
    <scope>NUCLEOTIDE SEQUENCE [LARGE SCALE GENOMIC DNA]</scope>
    <source>
        <strain evidence="1">214</strain>
    </source>
</reference>
<dbReference type="AlphaFoldDB" id="A0AAV5IBC8"/>
<protein>
    <submittedName>
        <fullName evidence="1">Uncharacterized protein</fullName>
    </submittedName>
</protein>
<proteinExistence type="predicted"/>
<accession>A0AAV5IBC8</accession>
<name>A0AAV5IBC8_9ROSI</name>
<sequence length="144" mass="16645">MITSGMVAWPFYSYAEEFTDGFCEENYLVKFQFGQVYYGTAWEDEDEDERVEVDEIQLLEHFGENSHPNLAKLSGYFQEDSFSWLERIKAALGFASVLDFMHSHNPPHFIRNIDAAHIMIDVVCLPPSLVVDLSAYFSFCSEFD</sequence>
<dbReference type="InterPro" id="IPR050823">
    <property type="entry name" value="Plant_Ser_Thr_Prot_Kinase"/>
</dbReference>
<dbReference type="SUPFAM" id="SSF56112">
    <property type="entry name" value="Protein kinase-like (PK-like)"/>
    <property type="match status" value="1"/>
</dbReference>
<organism evidence="1 2">
    <name type="scientific">Rubroshorea leprosula</name>
    <dbReference type="NCBI Taxonomy" id="152421"/>
    <lineage>
        <taxon>Eukaryota</taxon>
        <taxon>Viridiplantae</taxon>
        <taxon>Streptophyta</taxon>
        <taxon>Embryophyta</taxon>
        <taxon>Tracheophyta</taxon>
        <taxon>Spermatophyta</taxon>
        <taxon>Magnoliopsida</taxon>
        <taxon>eudicotyledons</taxon>
        <taxon>Gunneridae</taxon>
        <taxon>Pentapetalae</taxon>
        <taxon>rosids</taxon>
        <taxon>malvids</taxon>
        <taxon>Malvales</taxon>
        <taxon>Dipterocarpaceae</taxon>
        <taxon>Rubroshorea</taxon>
    </lineage>
</organism>
<evidence type="ECO:0000313" key="2">
    <source>
        <dbReference type="Proteomes" id="UP001054252"/>
    </source>
</evidence>
<comment type="caution">
    <text evidence="1">The sequence shown here is derived from an EMBL/GenBank/DDBJ whole genome shotgun (WGS) entry which is preliminary data.</text>
</comment>
<dbReference type="PANTHER" id="PTHR45621">
    <property type="entry name" value="OS01G0588500 PROTEIN-RELATED"/>
    <property type="match status" value="1"/>
</dbReference>
<evidence type="ECO:0000313" key="1">
    <source>
        <dbReference type="EMBL" id="GKU96435.1"/>
    </source>
</evidence>
<dbReference type="Proteomes" id="UP001054252">
    <property type="component" value="Unassembled WGS sequence"/>
</dbReference>